<evidence type="ECO:0000313" key="1">
    <source>
        <dbReference type="EMBL" id="MBB4935747.1"/>
    </source>
</evidence>
<dbReference type="Gene3D" id="3.40.50.300">
    <property type="entry name" value="P-loop containing nucleotide triphosphate hydrolases"/>
    <property type="match status" value="1"/>
</dbReference>
<dbReference type="RefSeq" id="WP_246465868.1">
    <property type="nucleotide sequence ID" value="NZ_BAABEK010000028.1"/>
</dbReference>
<sequence>MSAGRRILGEELGGGPAPGMAFTSGAAPVRSGLRARLTSFVGRKDETSRLGALLGESRLITLVGPGGAGKTRLAGEVAAAQRGDVCFVELAPVADGGMETIRAYCAERLAEAGETETYHEAHAAHYVDLATTADPHLRSDGQLEWLRRLDDERDDLHAALRWTVDTGRIEQGLRLLAGLAMYWWARGRRSEGEGLAADLLGVIGPSPVEGLEEEYAICVLLAFSSESRSPETSARLEAVAPFIPSIDQPYRYPFLGMLWPLFTGPADSGAIGVPDGPVQAAADPWLWTLARFGYGYYLLHSGDAGTAERSFEDVLKLFRSLGDRWGTALTLAELADVREDRAASRALADEALRLAEELESVEDIAELVYRRAQGSVRDGDLETAHAGYLSAASSGDRAEARGWYVKALEPALRRYLPVAGSVVEALAEITLLEGDAGGAARLLGAATTLRGTASAHPDAVRVTAAVRARIGGTV</sequence>
<keyword evidence="2" id="KW-1185">Reference proteome</keyword>
<comment type="caution">
    <text evidence="1">The sequence shown here is derived from an EMBL/GenBank/DDBJ whole genome shotgun (WGS) entry which is preliminary data.</text>
</comment>
<proteinExistence type="predicted"/>
<evidence type="ECO:0000313" key="2">
    <source>
        <dbReference type="Proteomes" id="UP000534286"/>
    </source>
</evidence>
<dbReference type="Gene3D" id="1.25.40.10">
    <property type="entry name" value="Tetratricopeptide repeat domain"/>
    <property type="match status" value="1"/>
</dbReference>
<dbReference type="EMBL" id="JACHJU010000001">
    <property type="protein sequence ID" value="MBB4935747.1"/>
    <property type="molecule type" value="Genomic_DNA"/>
</dbReference>
<dbReference type="SUPFAM" id="SSF48452">
    <property type="entry name" value="TPR-like"/>
    <property type="match status" value="1"/>
</dbReference>
<gene>
    <name evidence="1" type="ORF">FHR32_000052</name>
</gene>
<dbReference type="PANTHER" id="PTHR47691">
    <property type="entry name" value="REGULATOR-RELATED"/>
    <property type="match status" value="1"/>
</dbReference>
<dbReference type="PANTHER" id="PTHR47691:SF3">
    <property type="entry name" value="HTH-TYPE TRANSCRIPTIONAL REGULATOR RV0890C-RELATED"/>
    <property type="match status" value="1"/>
</dbReference>
<reference evidence="1 2" key="1">
    <citation type="submission" date="2020-08" db="EMBL/GenBank/DDBJ databases">
        <title>Sequencing the genomes of 1000 actinobacteria strains.</title>
        <authorList>
            <person name="Klenk H.-P."/>
        </authorList>
    </citation>
    <scope>NUCLEOTIDE SEQUENCE [LARGE SCALE GENOMIC DNA]</scope>
    <source>
        <strain evidence="1 2">DSM 43023</strain>
    </source>
</reference>
<dbReference type="AlphaFoldDB" id="A0A7W7RPD5"/>
<name>A0A7W7RPD5_9ACTN</name>
<organism evidence="1 2">
    <name type="scientific">Streptosporangium album</name>
    <dbReference type="NCBI Taxonomy" id="47479"/>
    <lineage>
        <taxon>Bacteria</taxon>
        <taxon>Bacillati</taxon>
        <taxon>Actinomycetota</taxon>
        <taxon>Actinomycetes</taxon>
        <taxon>Streptosporangiales</taxon>
        <taxon>Streptosporangiaceae</taxon>
        <taxon>Streptosporangium</taxon>
    </lineage>
</organism>
<dbReference type="InterPro" id="IPR027417">
    <property type="entry name" value="P-loop_NTPase"/>
</dbReference>
<accession>A0A7W7RPD5</accession>
<protein>
    <submittedName>
        <fullName evidence="1">Tetratricopeptide (TPR) repeat protein</fullName>
    </submittedName>
</protein>
<dbReference type="SUPFAM" id="SSF52540">
    <property type="entry name" value="P-loop containing nucleoside triphosphate hydrolases"/>
    <property type="match status" value="1"/>
</dbReference>
<dbReference type="Proteomes" id="UP000534286">
    <property type="component" value="Unassembled WGS sequence"/>
</dbReference>
<dbReference type="InterPro" id="IPR011990">
    <property type="entry name" value="TPR-like_helical_dom_sf"/>
</dbReference>